<protein>
    <submittedName>
        <fullName evidence="2">Uncharacterized protein</fullName>
    </submittedName>
</protein>
<gene>
    <name evidence="2" type="ORF">ERS132461_00408</name>
</gene>
<proteinExistence type="predicted"/>
<organism evidence="2 3">
    <name type="scientific">Streptococcus suis</name>
    <dbReference type="NCBI Taxonomy" id="1307"/>
    <lineage>
        <taxon>Bacteria</taxon>
        <taxon>Bacillati</taxon>
        <taxon>Bacillota</taxon>
        <taxon>Bacilli</taxon>
        <taxon>Lactobacillales</taxon>
        <taxon>Streptococcaceae</taxon>
        <taxon>Streptococcus</taxon>
    </lineage>
</organism>
<evidence type="ECO:0000313" key="3">
    <source>
        <dbReference type="Proteomes" id="UP000073388"/>
    </source>
</evidence>
<evidence type="ECO:0000256" key="1">
    <source>
        <dbReference type="SAM" id="Phobius"/>
    </source>
</evidence>
<dbReference type="AlphaFoldDB" id="A0A0Z8KFE5"/>
<dbReference type="EMBL" id="FIIX01000005">
    <property type="protein sequence ID" value="CYV71268.1"/>
    <property type="molecule type" value="Genomic_DNA"/>
</dbReference>
<dbReference type="Proteomes" id="UP000073388">
    <property type="component" value="Unassembled WGS sequence"/>
</dbReference>
<sequence>MRIKELYNNIILSQYEREQIEVVAKLTNLRILDNREYLKSYSVAQRGHSAIRLIFYILVLTVVLCGGRWLRNTILSSLPMMILLIILGLIWFFIVFYYFCDLLLSLTGFRAKIPTILFSWIMNAFLLTHLLFSSIFLSGENQKFLQKLFTEFTLYKSEDIAFWLIFSVIIAPLMLSVILSLRNIKIFELENIIKCLDVFSIVLAIITFVFNISYIEVNIIGIFLFFLLIETLLTFFIANKKMKKMQEEADKIFRKELLRVHPVYAKLKCCYVFGGETYKDKMLSNEKMYRTILRNESAIVCNAKRLKIIVSNPKRRFNTSTNLKVKYPTVWIVKEEPLKSFFERKNRKPSASKWTRLKLWIASFVRKQTR</sequence>
<keyword evidence="1" id="KW-0472">Membrane</keyword>
<feature type="transmembrane region" description="Helical" evidence="1">
    <location>
        <begin position="53"/>
        <end position="70"/>
    </location>
</feature>
<dbReference type="RefSeq" id="WP_044755105.1">
    <property type="nucleotide sequence ID" value="NZ_CEJM01000114.1"/>
</dbReference>
<feature type="transmembrane region" description="Helical" evidence="1">
    <location>
        <begin position="219"/>
        <end position="238"/>
    </location>
</feature>
<feature type="transmembrane region" description="Helical" evidence="1">
    <location>
        <begin position="82"/>
        <end position="104"/>
    </location>
</feature>
<evidence type="ECO:0000313" key="2">
    <source>
        <dbReference type="EMBL" id="CYV71268.1"/>
    </source>
</evidence>
<accession>A0A0Z8KFE5</accession>
<feature type="transmembrane region" description="Helical" evidence="1">
    <location>
        <begin position="193"/>
        <end position="213"/>
    </location>
</feature>
<feature type="transmembrane region" description="Helical" evidence="1">
    <location>
        <begin position="160"/>
        <end position="181"/>
    </location>
</feature>
<feature type="transmembrane region" description="Helical" evidence="1">
    <location>
        <begin position="116"/>
        <end position="137"/>
    </location>
</feature>
<name>A0A0Z8KFE5_STRSU</name>
<keyword evidence="1" id="KW-0812">Transmembrane</keyword>
<keyword evidence="1" id="KW-1133">Transmembrane helix</keyword>
<reference evidence="2 3" key="1">
    <citation type="submission" date="2016-02" db="EMBL/GenBank/DDBJ databases">
        <authorList>
            <consortium name="Pathogen Informatics"/>
        </authorList>
    </citation>
    <scope>NUCLEOTIDE SEQUENCE [LARGE SCALE GENOMIC DNA]</scope>
    <source>
        <strain evidence="2 3">LSS99</strain>
    </source>
</reference>